<dbReference type="Proteomes" id="UP000215902">
    <property type="component" value="Unassembled WGS sequence"/>
</dbReference>
<dbReference type="EMBL" id="NIVC01000732">
    <property type="protein sequence ID" value="PAA77612.1"/>
    <property type="molecule type" value="Genomic_DNA"/>
</dbReference>
<evidence type="ECO:0000313" key="1">
    <source>
        <dbReference type="EMBL" id="PAA77612.1"/>
    </source>
</evidence>
<organism evidence="1 2">
    <name type="scientific">Macrostomum lignano</name>
    <dbReference type="NCBI Taxonomy" id="282301"/>
    <lineage>
        <taxon>Eukaryota</taxon>
        <taxon>Metazoa</taxon>
        <taxon>Spiralia</taxon>
        <taxon>Lophotrochozoa</taxon>
        <taxon>Platyhelminthes</taxon>
        <taxon>Rhabditophora</taxon>
        <taxon>Macrostomorpha</taxon>
        <taxon>Macrostomida</taxon>
        <taxon>Macrostomidae</taxon>
        <taxon>Macrostomum</taxon>
    </lineage>
</organism>
<evidence type="ECO:0000313" key="2">
    <source>
        <dbReference type="Proteomes" id="UP000215902"/>
    </source>
</evidence>
<gene>
    <name evidence="1" type="ORF">BOX15_Mlig005902g1</name>
</gene>
<sequence>MPSFFLKECFIYFHKKVFSNCPHDSLIRVIKDVKENIDSHISEYINLLRPIKDEQQGMIFHPYVLFPTRLTLQFCKPASADNLYLRMYHCLQELTVLTADRKIDFLRHVESLPPNAFTACLCLKVMTHLKFDDKDAAVELLRKHQFHCAQYSVPFRNISEKESKEPAKFDELKAEIESTDTAWCFAFTYDQIRPFNFEFLNEELYDHCITRSKTYPVDVVVDFNCLTRLFYFLLCEDQSVLEKWKKDLIAKKAPLSEVYLCHYLKTSHLPLSEQLPKILRRLNESIKKNVYDRNFLTRLVERFDSERGKIFCEWLDANIESAEFVTLYCASIVSDKALLSKAVERAFEISNKALHYQDFKMLLEMQQRLCKFDHDYLDIWWARLTQLEKWNLLNVEEIISFLESANVEKSERHLNSALDLIQNSEKVLRFLKLKDFQLLMQARKRLVELDSGYLNTWLSDFHTRVNDPENSHRVPFFIVELLSLSNCLKASHNPPDVKLFTKLTEKILGLGGLSKSDAARVKRVKFTLSKLG</sequence>
<keyword evidence="2" id="KW-1185">Reference proteome</keyword>
<reference evidence="1 2" key="1">
    <citation type="submission" date="2017-06" db="EMBL/GenBank/DDBJ databases">
        <title>A platform for efficient transgenesis in Macrostomum lignano, a flatworm model organism for stem cell research.</title>
        <authorList>
            <person name="Berezikov E."/>
        </authorList>
    </citation>
    <scope>NUCLEOTIDE SEQUENCE [LARGE SCALE GENOMIC DNA]</scope>
    <source>
        <strain evidence="1">DV1</strain>
        <tissue evidence="1">Whole organism</tissue>
    </source>
</reference>
<dbReference type="AlphaFoldDB" id="A0A267FXD0"/>
<name>A0A267FXD0_9PLAT</name>
<accession>A0A267FXD0</accession>
<protein>
    <submittedName>
        <fullName evidence="1">Uncharacterized protein</fullName>
    </submittedName>
</protein>
<proteinExistence type="predicted"/>
<comment type="caution">
    <text evidence="1">The sequence shown here is derived from an EMBL/GenBank/DDBJ whole genome shotgun (WGS) entry which is preliminary data.</text>
</comment>